<dbReference type="Pfam" id="PF07690">
    <property type="entry name" value="MFS_1"/>
    <property type="match status" value="1"/>
</dbReference>
<comment type="subcellular location">
    <subcellularLocation>
        <location evidence="1">Cell membrane</location>
        <topology evidence="1">Multi-pass membrane protein</topology>
    </subcellularLocation>
</comment>
<evidence type="ECO:0000256" key="2">
    <source>
        <dbReference type="ARBA" id="ARBA00022448"/>
    </source>
</evidence>
<name>A0ABU8F4U8_9BACI</name>
<feature type="transmembrane region" description="Helical" evidence="7">
    <location>
        <begin position="84"/>
        <end position="103"/>
    </location>
</feature>
<keyword evidence="3" id="KW-1003">Cell membrane</keyword>
<sequence length="442" mass="48888">MILFTNLNKYIKRNLRYTIVFMLFVITSLSFADRSVLSIAGNAITSDLKIDSVTMGYIFSAFSWSYVIGQIPGGILIDRYGTKLVYGTVIFLWSILSILHGFIGFFYGNLAVILLFTLRLLMGLITAPVFPSNARIVAEWFPSKERGVGTAVFSSAQYFSAVIFAPLIGWITYIYGWNYVFIFLGLMGICFALIWVGNYDIPGKHKRITSEEMEYLQRGGAHTYTNKKIDDESSAESLGKRVIFRLLKNRMIVGVYIAQYSATTITYFFLTWFPVYLITEKSMSVLEVGFVSIFPAFAAFIGAITGGMFSDRLMGKGFSLTLARKIPIITGMLISMSIISANYMDSIVLVISIMSLAFFGKGFGGLGWAVISDISPKNMAGINGALFNTFGNIAGITTPIIIGYILYLTGSFNLALLFIGVNAFVAIVSYVFIVGEIKEAHI</sequence>
<feature type="transmembrane region" description="Helical" evidence="7">
    <location>
        <begin position="251"/>
        <end position="270"/>
    </location>
</feature>
<dbReference type="RefSeq" id="WP_336497332.1">
    <property type="nucleotide sequence ID" value="NZ_JBAWSY010000005.1"/>
</dbReference>
<feature type="transmembrane region" description="Helical" evidence="7">
    <location>
        <begin position="290"/>
        <end position="310"/>
    </location>
</feature>
<evidence type="ECO:0000256" key="7">
    <source>
        <dbReference type="SAM" id="Phobius"/>
    </source>
</evidence>
<dbReference type="PANTHER" id="PTHR11662:SF399">
    <property type="entry name" value="FI19708P1-RELATED"/>
    <property type="match status" value="1"/>
</dbReference>
<feature type="transmembrane region" description="Helical" evidence="7">
    <location>
        <begin position="109"/>
        <end position="130"/>
    </location>
</feature>
<proteinExistence type="predicted"/>
<dbReference type="SUPFAM" id="SSF103473">
    <property type="entry name" value="MFS general substrate transporter"/>
    <property type="match status" value="1"/>
</dbReference>
<keyword evidence="4 7" id="KW-0812">Transmembrane</keyword>
<feature type="transmembrane region" description="Helical" evidence="7">
    <location>
        <begin position="56"/>
        <end position="77"/>
    </location>
</feature>
<dbReference type="InterPro" id="IPR011701">
    <property type="entry name" value="MFS"/>
</dbReference>
<feature type="transmembrane region" description="Helical" evidence="7">
    <location>
        <begin position="151"/>
        <end position="173"/>
    </location>
</feature>
<feature type="domain" description="Major facilitator superfamily (MFS) profile" evidence="8">
    <location>
        <begin position="19"/>
        <end position="438"/>
    </location>
</feature>
<dbReference type="PANTHER" id="PTHR11662">
    <property type="entry name" value="SOLUTE CARRIER FAMILY 17"/>
    <property type="match status" value="1"/>
</dbReference>
<reference evidence="9 10" key="1">
    <citation type="submission" date="2024-01" db="EMBL/GenBank/DDBJ databases">
        <title>Seven novel Bacillus-like species.</title>
        <authorList>
            <person name="Liu G."/>
        </authorList>
    </citation>
    <scope>NUCLEOTIDE SEQUENCE [LARGE SCALE GENOMIC DNA]</scope>
    <source>
        <strain evidence="9 10">FJAT-51614</strain>
    </source>
</reference>
<feature type="transmembrane region" description="Helical" evidence="7">
    <location>
        <begin position="412"/>
        <end position="433"/>
    </location>
</feature>
<dbReference type="InterPro" id="IPR036259">
    <property type="entry name" value="MFS_trans_sf"/>
</dbReference>
<dbReference type="InterPro" id="IPR050382">
    <property type="entry name" value="MFS_Na/Anion_cotransporter"/>
</dbReference>
<accession>A0ABU8F4U8</accession>
<protein>
    <submittedName>
        <fullName evidence="9">MFS transporter</fullName>
    </submittedName>
</protein>
<organism evidence="9 10">
    <name type="scientific">Psychrobacillus mangrovi</name>
    <dbReference type="NCBI Taxonomy" id="3117745"/>
    <lineage>
        <taxon>Bacteria</taxon>
        <taxon>Bacillati</taxon>
        <taxon>Bacillota</taxon>
        <taxon>Bacilli</taxon>
        <taxon>Bacillales</taxon>
        <taxon>Bacillaceae</taxon>
        <taxon>Psychrobacillus</taxon>
    </lineage>
</organism>
<dbReference type="CDD" id="cd17319">
    <property type="entry name" value="MFS_ExuT_GudP_like"/>
    <property type="match status" value="1"/>
</dbReference>
<dbReference type="InterPro" id="IPR000849">
    <property type="entry name" value="Sugar_P_transporter"/>
</dbReference>
<dbReference type="PIRSF" id="PIRSF002808">
    <property type="entry name" value="Hexose_phosphate_transp"/>
    <property type="match status" value="1"/>
</dbReference>
<evidence type="ECO:0000313" key="10">
    <source>
        <dbReference type="Proteomes" id="UP001364890"/>
    </source>
</evidence>
<feature type="transmembrane region" description="Helical" evidence="7">
    <location>
        <begin position="179"/>
        <end position="197"/>
    </location>
</feature>
<keyword evidence="6 7" id="KW-0472">Membrane</keyword>
<comment type="caution">
    <text evidence="9">The sequence shown here is derived from an EMBL/GenBank/DDBJ whole genome shotgun (WGS) entry which is preliminary data.</text>
</comment>
<evidence type="ECO:0000256" key="5">
    <source>
        <dbReference type="ARBA" id="ARBA00022989"/>
    </source>
</evidence>
<evidence type="ECO:0000256" key="4">
    <source>
        <dbReference type="ARBA" id="ARBA00022692"/>
    </source>
</evidence>
<dbReference type="PROSITE" id="PS50850">
    <property type="entry name" value="MFS"/>
    <property type="match status" value="1"/>
</dbReference>
<evidence type="ECO:0000259" key="8">
    <source>
        <dbReference type="PROSITE" id="PS50850"/>
    </source>
</evidence>
<keyword evidence="5 7" id="KW-1133">Transmembrane helix</keyword>
<evidence type="ECO:0000313" key="9">
    <source>
        <dbReference type="EMBL" id="MEI4769779.1"/>
    </source>
</evidence>
<keyword evidence="10" id="KW-1185">Reference proteome</keyword>
<feature type="transmembrane region" description="Helical" evidence="7">
    <location>
        <begin position="322"/>
        <end position="341"/>
    </location>
</feature>
<dbReference type="InterPro" id="IPR020846">
    <property type="entry name" value="MFS_dom"/>
</dbReference>
<evidence type="ECO:0000256" key="1">
    <source>
        <dbReference type="ARBA" id="ARBA00004651"/>
    </source>
</evidence>
<dbReference type="Gene3D" id="1.20.1250.20">
    <property type="entry name" value="MFS general substrate transporter like domains"/>
    <property type="match status" value="2"/>
</dbReference>
<keyword evidence="2" id="KW-0813">Transport</keyword>
<dbReference type="Proteomes" id="UP001364890">
    <property type="component" value="Unassembled WGS sequence"/>
</dbReference>
<evidence type="ECO:0000256" key="3">
    <source>
        <dbReference type="ARBA" id="ARBA00022475"/>
    </source>
</evidence>
<feature type="transmembrane region" description="Helical" evidence="7">
    <location>
        <begin position="347"/>
        <end position="371"/>
    </location>
</feature>
<evidence type="ECO:0000256" key="6">
    <source>
        <dbReference type="ARBA" id="ARBA00023136"/>
    </source>
</evidence>
<gene>
    <name evidence="9" type="ORF">WAX74_08970</name>
</gene>
<dbReference type="EMBL" id="JBAWSY010000005">
    <property type="protein sequence ID" value="MEI4769779.1"/>
    <property type="molecule type" value="Genomic_DNA"/>
</dbReference>
<feature type="transmembrane region" description="Helical" evidence="7">
    <location>
        <begin position="383"/>
        <end position="406"/>
    </location>
</feature>